<dbReference type="GO" id="GO:0120147">
    <property type="term" value="F:formylglycine-generating oxidase activity"/>
    <property type="evidence" value="ECO:0007669"/>
    <property type="project" value="TreeGrafter"/>
</dbReference>
<dbReference type="Pfam" id="PF03781">
    <property type="entry name" value="FGE-sulfatase"/>
    <property type="match status" value="1"/>
</dbReference>
<dbReference type="InterPro" id="IPR005532">
    <property type="entry name" value="SUMF_dom"/>
</dbReference>
<dbReference type="InterPro" id="IPR016187">
    <property type="entry name" value="CTDL_fold"/>
</dbReference>
<sequence>MRFVVLLSLVGALAACDEGTATLSGDIGQTANAAACGLTKDRIGSFASIPSGSFVKGRDAVYPEEKLGLRLHVVGFDIQTHEVTNAQFAAFVEATNYETTAERDIAAGRTGAGSAVFERIVDGTMTANPWKLIPGATWQNPDGPDSSIVGLDNHPVVHVSLADAQAYAKWAGARLPTEEEWEFAASSGLPDPNVTTSGAYDETGKPRANTWQGVFPFFDQAEDGFSGASPVGCFPADQNGVYDMIGNVWELTDTPYADGTQTIKGGSYLCADNFCRRYRPEARQPSEVDFSTNHIGFRVVRDE</sequence>
<gene>
    <name evidence="2" type="ORF">BN1012_Phect2895</name>
</gene>
<protein>
    <submittedName>
        <fullName evidence="2">Sulfatase modifying factor 1 (C-alpha-formyglycine-generating enzyme 1)</fullName>
        <ecNumber evidence="2">1.8.99.-</ecNumber>
    </submittedName>
</protein>
<dbReference type="PANTHER" id="PTHR23150:SF19">
    <property type="entry name" value="FORMYLGLYCINE-GENERATING ENZYME"/>
    <property type="match status" value="1"/>
</dbReference>
<dbReference type="AlphaFoldDB" id="X5MES0"/>
<feature type="domain" description="Sulfatase-modifying factor enzyme-like" evidence="1">
    <location>
        <begin position="48"/>
        <end position="301"/>
    </location>
</feature>
<dbReference type="InterPro" id="IPR042095">
    <property type="entry name" value="SUMF_sf"/>
</dbReference>
<accession>X5MES0</accession>
<dbReference type="EMBL" id="HG966617">
    <property type="protein sequence ID" value="CDO61107.1"/>
    <property type="molecule type" value="Genomic_DNA"/>
</dbReference>
<dbReference type="RefSeq" id="WP_081826252.1">
    <property type="nucleotide sequence ID" value="NZ_HG966617.1"/>
</dbReference>
<dbReference type="EC" id="1.8.99.-" evidence="2"/>
<dbReference type="SUPFAM" id="SSF56436">
    <property type="entry name" value="C-type lectin-like"/>
    <property type="match status" value="1"/>
</dbReference>
<dbReference type="Proteomes" id="UP000032160">
    <property type="component" value="Chromosome I"/>
</dbReference>
<reference evidence="2 3" key="1">
    <citation type="journal article" date="2014" name="Front. Genet.">
        <title>Genome and metabolic network of "Candidatus Phaeomarinobacter ectocarpi" Ec32, a new candidate genus of Alphaproteobacteria frequently associated with brown algae.</title>
        <authorList>
            <person name="Dittami S.M."/>
            <person name="Barbeyron T."/>
            <person name="Boyen C."/>
            <person name="Cambefort J."/>
            <person name="Collet G."/>
            <person name="Delage L."/>
            <person name="Gobet A."/>
            <person name="Groisillier A."/>
            <person name="Leblanc C."/>
            <person name="Michel G."/>
            <person name="Scornet D."/>
            <person name="Siegel A."/>
            <person name="Tapia J.E."/>
            <person name="Tonon T."/>
        </authorList>
    </citation>
    <scope>NUCLEOTIDE SEQUENCE [LARGE SCALE GENOMIC DNA]</scope>
    <source>
        <strain evidence="2 3">Ec32</strain>
    </source>
</reference>
<keyword evidence="2" id="KW-0560">Oxidoreductase</keyword>
<dbReference type="PATRIC" id="fig|1458461.3.peg.2901"/>
<evidence type="ECO:0000313" key="3">
    <source>
        <dbReference type="Proteomes" id="UP000032160"/>
    </source>
</evidence>
<keyword evidence="3" id="KW-1185">Reference proteome</keyword>
<dbReference type="KEGG" id="pect:BN1012_Phect2895"/>
<dbReference type="PANTHER" id="PTHR23150">
    <property type="entry name" value="SULFATASE MODIFYING FACTOR 1, 2"/>
    <property type="match status" value="1"/>
</dbReference>
<dbReference type="OrthoDB" id="9768004at2"/>
<name>X5MES0_9HYPH</name>
<proteinExistence type="predicted"/>
<dbReference type="PROSITE" id="PS51257">
    <property type="entry name" value="PROKAR_LIPOPROTEIN"/>
    <property type="match status" value="1"/>
</dbReference>
<dbReference type="Gene3D" id="3.90.1580.10">
    <property type="entry name" value="paralog of FGE (formylglycine-generating enzyme)"/>
    <property type="match status" value="1"/>
</dbReference>
<dbReference type="STRING" id="1458461.BN1012_Phect2895"/>
<evidence type="ECO:0000313" key="2">
    <source>
        <dbReference type="EMBL" id="CDO61107.1"/>
    </source>
</evidence>
<dbReference type="InterPro" id="IPR051043">
    <property type="entry name" value="Sulfatase_Mod_Factor_Kinase"/>
</dbReference>
<organism evidence="2 3">
    <name type="scientific">Candidatus Phaeomarinibacter ectocarpi</name>
    <dbReference type="NCBI Taxonomy" id="1458461"/>
    <lineage>
        <taxon>Bacteria</taxon>
        <taxon>Pseudomonadati</taxon>
        <taxon>Pseudomonadota</taxon>
        <taxon>Alphaproteobacteria</taxon>
        <taxon>Hyphomicrobiales</taxon>
        <taxon>Parvibaculaceae</taxon>
        <taxon>Candidatus Phaeomarinibacter</taxon>
    </lineage>
</organism>
<evidence type="ECO:0000259" key="1">
    <source>
        <dbReference type="Pfam" id="PF03781"/>
    </source>
</evidence>
<dbReference type="HOGENOM" id="CLU_012431_4_0_5"/>